<dbReference type="PANTHER" id="PTHR22916">
    <property type="entry name" value="GLYCOSYLTRANSFERASE"/>
    <property type="match status" value="1"/>
</dbReference>
<evidence type="ECO:0000313" key="4">
    <source>
        <dbReference type="Proteomes" id="UP000636888"/>
    </source>
</evidence>
<sequence length="326" mass="37099">MPKVSVIIPTYNCGQFIGKALDSVLKQTFLDYEIIVMDDGSTDATASIVANYQSVRYFYQINRGLPAARNAAVSRANGEYLAYLDADDLWYPEKLRQQVSFLDATPRCGIVHADLTYVDENDAPFIPLWHHQKRGAGQQGECLEDLLHNCLIQVPTVMERHACFDQTGGFDERFRRVEDYLHWIHVALRGHQFGYIDRPLAMYRWRSGSLSKNSAAMLKATVQMFQVLMEETDLNRNSDASDIVAKRIAMLKRLMPGALRREGDYRLARQTALKLLLDFPKELNSYVELFKSSLPEPLLLAARKMRSSRSRTGRNPPPNPATPTQI</sequence>
<feature type="region of interest" description="Disordered" evidence="1">
    <location>
        <begin position="304"/>
        <end position="326"/>
    </location>
</feature>
<gene>
    <name evidence="3" type="ORF">JFN93_20485</name>
</gene>
<dbReference type="EMBL" id="JAEMHM010000020">
    <property type="protein sequence ID" value="MBJ6727095.1"/>
    <property type="molecule type" value="Genomic_DNA"/>
</dbReference>
<dbReference type="AlphaFoldDB" id="A0A8J7M1T3"/>
<dbReference type="Pfam" id="PF00535">
    <property type="entry name" value="Glycos_transf_2"/>
    <property type="match status" value="1"/>
</dbReference>
<dbReference type="InterPro" id="IPR001173">
    <property type="entry name" value="Glyco_trans_2-like"/>
</dbReference>
<dbReference type="PANTHER" id="PTHR22916:SF3">
    <property type="entry name" value="UDP-GLCNAC:BETAGAL BETA-1,3-N-ACETYLGLUCOSAMINYLTRANSFERASE-LIKE PROTEIN 1"/>
    <property type="match status" value="1"/>
</dbReference>
<feature type="compositionally biased region" description="Pro residues" evidence="1">
    <location>
        <begin position="315"/>
        <end position="326"/>
    </location>
</feature>
<dbReference type="SUPFAM" id="SSF53448">
    <property type="entry name" value="Nucleotide-diphospho-sugar transferases"/>
    <property type="match status" value="1"/>
</dbReference>
<reference evidence="3" key="1">
    <citation type="submission" date="2020-12" db="EMBL/GenBank/DDBJ databases">
        <title>Geomonas sp. Red875, isolated from river sediment.</title>
        <authorList>
            <person name="Xu Z."/>
            <person name="Zhang Z."/>
            <person name="Masuda Y."/>
            <person name="Itoh H."/>
            <person name="Senoo K."/>
        </authorList>
    </citation>
    <scope>NUCLEOTIDE SEQUENCE</scope>
    <source>
        <strain evidence="3">Red875</strain>
    </source>
</reference>
<dbReference type="InterPro" id="IPR029044">
    <property type="entry name" value="Nucleotide-diphossugar_trans"/>
</dbReference>
<evidence type="ECO:0000256" key="1">
    <source>
        <dbReference type="SAM" id="MobiDB-lite"/>
    </source>
</evidence>
<protein>
    <submittedName>
        <fullName evidence="3">Glycosyltransferase</fullName>
    </submittedName>
</protein>
<keyword evidence="4" id="KW-1185">Reference proteome</keyword>
<evidence type="ECO:0000259" key="2">
    <source>
        <dbReference type="Pfam" id="PF00535"/>
    </source>
</evidence>
<dbReference type="RefSeq" id="WP_199386010.1">
    <property type="nucleotide sequence ID" value="NZ_JAEMHM010000020.1"/>
</dbReference>
<comment type="caution">
    <text evidence="3">The sequence shown here is derived from an EMBL/GenBank/DDBJ whole genome shotgun (WGS) entry which is preliminary data.</text>
</comment>
<feature type="domain" description="Glycosyltransferase 2-like" evidence="2">
    <location>
        <begin position="5"/>
        <end position="110"/>
    </location>
</feature>
<dbReference type="GO" id="GO:0016758">
    <property type="term" value="F:hexosyltransferase activity"/>
    <property type="evidence" value="ECO:0007669"/>
    <property type="project" value="UniProtKB-ARBA"/>
</dbReference>
<proteinExistence type="predicted"/>
<accession>A0A8J7M1T3</accession>
<organism evidence="3 4">
    <name type="scientific">Geomesophilobacter sediminis</name>
    <dbReference type="NCBI Taxonomy" id="2798584"/>
    <lineage>
        <taxon>Bacteria</taxon>
        <taxon>Pseudomonadati</taxon>
        <taxon>Thermodesulfobacteriota</taxon>
        <taxon>Desulfuromonadia</taxon>
        <taxon>Geobacterales</taxon>
        <taxon>Geobacteraceae</taxon>
        <taxon>Geomesophilobacter</taxon>
    </lineage>
</organism>
<dbReference type="Proteomes" id="UP000636888">
    <property type="component" value="Unassembled WGS sequence"/>
</dbReference>
<dbReference type="Gene3D" id="3.90.550.10">
    <property type="entry name" value="Spore Coat Polysaccharide Biosynthesis Protein SpsA, Chain A"/>
    <property type="match status" value="1"/>
</dbReference>
<name>A0A8J7M1T3_9BACT</name>
<evidence type="ECO:0000313" key="3">
    <source>
        <dbReference type="EMBL" id="MBJ6727095.1"/>
    </source>
</evidence>